<protein>
    <submittedName>
        <fullName evidence="2">RidA family protein</fullName>
    </submittedName>
</protein>
<comment type="caution">
    <text evidence="2">The sequence shown here is derived from an EMBL/GenBank/DDBJ whole genome shotgun (WGS) entry which is preliminary data.</text>
</comment>
<organism evidence="2 3">
    <name type="scientific">Arcicella aquatica</name>
    <dbReference type="NCBI Taxonomy" id="217141"/>
    <lineage>
        <taxon>Bacteria</taxon>
        <taxon>Pseudomonadati</taxon>
        <taxon>Bacteroidota</taxon>
        <taxon>Cytophagia</taxon>
        <taxon>Cytophagales</taxon>
        <taxon>Flectobacillaceae</taxon>
        <taxon>Arcicella</taxon>
    </lineage>
</organism>
<feature type="domain" description="Endoribonuclease L-PSP/chorismate mutase-like" evidence="1">
    <location>
        <begin position="15"/>
        <end position="129"/>
    </location>
</feature>
<evidence type="ECO:0000259" key="1">
    <source>
        <dbReference type="Pfam" id="PF14588"/>
    </source>
</evidence>
<reference evidence="2 3" key="1">
    <citation type="submission" date="2023-12" db="EMBL/GenBank/DDBJ databases">
        <title>Novel species of the genus Arcicella isolated from rivers.</title>
        <authorList>
            <person name="Lu H."/>
        </authorList>
    </citation>
    <scope>NUCLEOTIDE SEQUENCE [LARGE SCALE GENOMIC DNA]</scope>
    <source>
        <strain evidence="2 3">LMG 21963</strain>
    </source>
</reference>
<dbReference type="InterPro" id="IPR035959">
    <property type="entry name" value="RutC-like_sf"/>
</dbReference>
<dbReference type="PANTHER" id="PTHR43760">
    <property type="entry name" value="ENDORIBONUCLEASE-RELATED"/>
    <property type="match status" value="1"/>
</dbReference>
<name>A0ABU5QP65_9BACT</name>
<dbReference type="EMBL" id="JAYFUL010000013">
    <property type="protein sequence ID" value="MEA5258201.1"/>
    <property type="molecule type" value="Genomic_DNA"/>
</dbReference>
<dbReference type="Pfam" id="PF14588">
    <property type="entry name" value="YjgF_endoribonc"/>
    <property type="match status" value="1"/>
</dbReference>
<dbReference type="InterPro" id="IPR013813">
    <property type="entry name" value="Endoribo_LPSP/chorism_mut-like"/>
</dbReference>
<proteinExistence type="predicted"/>
<evidence type="ECO:0000313" key="3">
    <source>
        <dbReference type="Proteomes" id="UP001304671"/>
    </source>
</evidence>
<keyword evidence="3" id="KW-1185">Reference proteome</keyword>
<dbReference type="Proteomes" id="UP001304671">
    <property type="component" value="Unassembled WGS sequence"/>
</dbReference>
<dbReference type="CDD" id="cd02199">
    <property type="entry name" value="YjgF_YER057c_UK114_like_1"/>
    <property type="match status" value="1"/>
</dbReference>
<dbReference type="Gene3D" id="3.30.1330.40">
    <property type="entry name" value="RutC-like"/>
    <property type="match status" value="1"/>
</dbReference>
<evidence type="ECO:0000313" key="2">
    <source>
        <dbReference type="EMBL" id="MEA5258201.1"/>
    </source>
</evidence>
<sequence length="161" mass="17621">MNVIELLSPEQSFETLGLSLPPAPLPLGVYKPYLIDGKYLYLSGHGPVRDDKSLIIGRIGKDLDIEEGKLAACQVGLTMLSTIKTHLGSLDRVKRVIKILGMVNCVSEFERHPYVINGCSELFAKVWGTENGIGVRSAVGMGTLPDNIPVEIEAMFELHED</sequence>
<dbReference type="RefSeq" id="WP_309924478.1">
    <property type="nucleotide sequence ID" value="NZ_JAYFUL010000013.1"/>
</dbReference>
<dbReference type="SUPFAM" id="SSF55298">
    <property type="entry name" value="YjgF-like"/>
    <property type="match status" value="1"/>
</dbReference>
<gene>
    <name evidence="2" type="ORF">VB264_10450</name>
</gene>
<accession>A0ABU5QP65</accession>
<dbReference type="PANTHER" id="PTHR43760:SF1">
    <property type="entry name" value="ENDORIBONUCLEASE L-PSP_CHORISMATE MUTASE-LIKE DOMAIN-CONTAINING PROTEIN"/>
    <property type="match status" value="1"/>
</dbReference>